<evidence type="ECO:0000259" key="1">
    <source>
        <dbReference type="Pfam" id="PF00656"/>
    </source>
</evidence>
<reference evidence="2 3" key="1">
    <citation type="submission" date="2020-08" db="EMBL/GenBank/DDBJ databases">
        <title>Genome sequence of Phycicoccus endophyticus JCM 31784T.</title>
        <authorList>
            <person name="Hyun D.-W."/>
            <person name="Bae J.-W."/>
        </authorList>
    </citation>
    <scope>NUCLEOTIDE SEQUENCE [LARGE SCALE GENOMIC DNA]</scope>
    <source>
        <strain evidence="2 3">JCM 31784</strain>
    </source>
</reference>
<accession>A0A7G9QYM6</accession>
<proteinExistence type="predicted"/>
<protein>
    <submittedName>
        <fullName evidence="2">Caspase family protein</fullName>
    </submittedName>
</protein>
<evidence type="ECO:0000313" key="3">
    <source>
        <dbReference type="Proteomes" id="UP000515976"/>
    </source>
</evidence>
<dbReference type="Gene3D" id="3.40.50.1460">
    <property type="match status" value="1"/>
</dbReference>
<dbReference type="SUPFAM" id="SSF52129">
    <property type="entry name" value="Caspase-like"/>
    <property type="match status" value="1"/>
</dbReference>
<sequence length="313" mass="33647">MKRALLVGNDHYSLYKDLHGCANDVRALHPLLARHDDDAPNFDCAIGIDMSRDELIAAIEALFAPGADSALLFFAGHGGPSADDVILVSQDGTEKTPGLAFSEIMGHVAQSQIPEIVILLDCCFAGGAGGVPALTSDAAALRAGVSILAASRADQTSAESHAGRGMFSTFVEGALEGGAADTLGRVDLGSLYAYVSESFGAWEQRPTFKANIARPLELRQCDPYLALRELRAILSLFKDPFAEFALDPSFEPTVEPHNEDNERIFGQMQKARASSLLEPVDEEHLYFAAMNSGACRLTPLGRHYHHVHTEGRL</sequence>
<keyword evidence="3" id="KW-1185">Reference proteome</keyword>
<dbReference type="InterPro" id="IPR011600">
    <property type="entry name" value="Pept_C14_caspase"/>
</dbReference>
<organism evidence="2 3">
    <name type="scientific">Phycicoccus endophyticus</name>
    <dbReference type="NCBI Taxonomy" id="1690220"/>
    <lineage>
        <taxon>Bacteria</taxon>
        <taxon>Bacillati</taxon>
        <taxon>Actinomycetota</taxon>
        <taxon>Actinomycetes</taxon>
        <taxon>Micrococcales</taxon>
        <taxon>Intrasporangiaceae</taxon>
        <taxon>Phycicoccus</taxon>
    </lineage>
</organism>
<dbReference type="AlphaFoldDB" id="A0A7G9QYM6"/>
<evidence type="ECO:0000313" key="2">
    <source>
        <dbReference type="EMBL" id="QNN48451.1"/>
    </source>
</evidence>
<dbReference type="RefSeq" id="WP_166100894.1">
    <property type="nucleotide sequence ID" value="NZ_BMMY01000007.1"/>
</dbReference>
<feature type="domain" description="Peptidase C14 caspase" evidence="1">
    <location>
        <begin position="2"/>
        <end position="214"/>
    </location>
</feature>
<gene>
    <name evidence="2" type="ORF">H9L10_08860</name>
</gene>
<dbReference type="GO" id="GO:0004197">
    <property type="term" value="F:cysteine-type endopeptidase activity"/>
    <property type="evidence" value="ECO:0007669"/>
    <property type="project" value="InterPro"/>
</dbReference>
<dbReference type="Proteomes" id="UP000515976">
    <property type="component" value="Chromosome"/>
</dbReference>
<name>A0A7G9QYM6_9MICO</name>
<dbReference type="GO" id="GO:0006508">
    <property type="term" value="P:proteolysis"/>
    <property type="evidence" value="ECO:0007669"/>
    <property type="project" value="InterPro"/>
</dbReference>
<dbReference type="InterPro" id="IPR029030">
    <property type="entry name" value="Caspase-like_dom_sf"/>
</dbReference>
<dbReference type="KEGG" id="pei:H9L10_08860"/>
<dbReference type="Pfam" id="PF00656">
    <property type="entry name" value="Peptidase_C14"/>
    <property type="match status" value="1"/>
</dbReference>
<dbReference type="EMBL" id="CP060712">
    <property type="protein sequence ID" value="QNN48451.1"/>
    <property type="molecule type" value="Genomic_DNA"/>
</dbReference>